<evidence type="ECO:0000313" key="1">
    <source>
        <dbReference type="EMBL" id="RKO70329.1"/>
    </source>
</evidence>
<gene>
    <name evidence="1" type="ORF">D7322_17645</name>
</gene>
<dbReference type="AlphaFoldDB" id="A0A420VVT8"/>
<dbReference type="RefSeq" id="WP_121125567.1">
    <property type="nucleotide sequence ID" value="NZ_RBWS01000013.1"/>
</dbReference>
<dbReference type="EMBL" id="RBWS01000013">
    <property type="protein sequence ID" value="RKO70329.1"/>
    <property type="molecule type" value="Genomic_DNA"/>
</dbReference>
<comment type="caution">
    <text evidence="1">The sequence shown here is derived from an EMBL/GenBank/DDBJ whole genome shotgun (WGS) entry which is preliminary data.</text>
</comment>
<protein>
    <submittedName>
        <fullName evidence="1">Uncharacterized protein</fullName>
    </submittedName>
</protein>
<evidence type="ECO:0000313" key="2">
    <source>
        <dbReference type="Proteomes" id="UP000282423"/>
    </source>
</evidence>
<sequence>MITEVALLANEIRFLINLNLPTPNKQPENNKKEVQHIHKYTALLRLFCHITLKPRPITDFHKISLRVYSNSAHILFSHKGFLGEQRY</sequence>
<keyword evidence="2" id="KW-1185">Reference proteome</keyword>
<organism evidence="1 2">
    <name type="scientific">Sphingobacterium puteale</name>
    <dbReference type="NCBI Taxonomy" id="2420510"/>
    <lineage>
        <taxon>Bacteria</taxon>
        <taxon>Pseudomonadati</taxon>
        <taxon>Bacteroidota</taxon>
        <taxon>Sphingobacteriia</taxon>
        <taxon>Sphingobacteriales</taxon>
        <taxon>Sphingobacteriaceae</taxon>
        <taxon>Sphingobacterium</taxon>
    </lineage>
</organism>
<proteinExistence type="predicted"/>
<reference evidence="1 2" key="1">
    <citation type="submission" date="2018-10" db="EMBL/GenBank/DDBJ databases">
        <title>Sphingobacterium sp. M05W1-28.</title>
        <authorList>
            <person name="Cai H."/>
        </authorList>
    </citation>
    <scope>NUCLEOTIDE SEQUENCE [LARGE SCALE GENOMIC DNA]</scope>
    <source>
        <strain evidence="1 2">M05W1-28</strain>
    </source>
</reference>
<accession>A0A420VVT8</accession>
<name>A0A420VVT8_9SPHI</name>
<dbReference type="Proteomes" id="UP000282423">
    <property type="component" value="Unassembled WGS sequence"/>
</dbReference>